<evidence type="ECO:0000313" key="1">
    <source>
        <dbReference type="EMBL" id="VEL42838.1"/>
    </source>
</evidence>
<accession>A0A448XR49</accession>
<comment type="caution">
    <text evidence="1">The sequence shown here is derived from an EMBL/GenBank/DDBJ whole genome shotgun (WGS) entry which is preliminary data.</text>
</comment>
<gene>
    <name evidence="1" type="ORF">PXEA_LOCUS36278</name>
</gene>
<organism evidence="1 2">
    <name type="scientific">Protopolystoma xenopodis</name>
    <dbReference type="NCBI Taxonomy" id="117903"/>
    <lineage>
        <taxon>Eukaryota</taxon>
        <taxon>Metazoa</taxon>
        <taxon>Spiralia</taxon>
        <taxon>Lophotrochozoa</taxon>
        <taxon>Platyhelminthes</taxon>
        <taxon>Monogenea</taxon>
        <taxon>Polyopisthocotylea</taxon>
        <taxon>Polystomatidea</taxon>
        <taxon>Polystomatidae</taxon>
        <taxon>Protopolystoma</taxon>
    </lineage>
</organism>
<dbReference type="AlphaFoldDB" id="A0A448XR49"/>
<sequence length="86" mass="10171">MYGLSWFVWCNPPSYRQNLRPACQFGPSSSAFPYRDLHLSGLFFFPFFWHAQKPSRTNDRREWEILAQNMWVGFTTVIPGLIDLQP</sequence>
<keyword evidence="2" id="KW-1185">Reference proteome</keyword>
<dbReference type="Proteomes" id="UP000784294">
    <property type="component" value="Unassembled WGS sequence"/>
</dbReference>
<reference evidence="1" key="1">
    <citation type="submission" date="2018-11" db="EMBL/GenBank/DDBJ databases">
        <authorList>
            <consortium name="Pathogen Informatics"/>
        </authorList>
    </citation>
    <scope>NUCLEOTIDE SEQUENCE</scope>
</reference>
<evidence type="ECO:0000313" key="2">
    <source>
        <dbReference type="Proteomes" id="UP000784294"/>
    </source>
</evidence>
<dbReference type="EMBL" id="CAAALY010277005">
    <property type="protein sequence ID" value="VEL42838.1"/>
    <property type="molecule type" value="Genomic_DNA"/>
</dbReference>
<protein>
    <submittedName>
        <fullName evidence="1">Uncharacterized protein</fullName>
    </submittedName>
</protein>
<name>A0A448XR49_9PLAT</name>
<proteinExistence type="predicted"/>